<name>F9ERA1_9FUSO</name>
<accession>F9ERA1</accession>
<evidence type="ECO:0000313" key="2">
    <source>
        <dbReference type="EMBL" id="EGQ77919.1"/>
    </source>
</evidence>
<proteinExistence type="predicted"/>
<dbReference type="Proteomes" id="UP000005392">
    <property type="component" value="Unassembled WGS sequence"/>
</dbReference>
<evidence type="ECO:0000256" key="1">
    <source>
        <dbReference type="SAM" id="Phobius"/>
    </source>
</evidence>
<sequence length="170" mass="19815">MNIDNKKNNFLNGLIILSMLVYLFFLSRRGGDTKDVLSIFIMFLIFIYSFKNGVKGYLMHKRDIIIGVLYLILVIISYVIVDEKGDDKFYTFLHTTIYSVGFMLVLLNYKLEDRYVRYILPLMLFISIAPIYKGIIDLYKNFDNIASYRIAGDTYTTRYAAELGIYLLLG</sequence>
<feature type="transmembrane region" description="Helical" evidence="1">
    <location>
        <begin position="92"/>
        <end position="111"/>
    </location>
</feature>
<feature type="transmembrane region" description="Helical" evidence="1">
    <location>
        <begin position="118"/>
        <end position="136"/>
    </location>
</feature>
<keyword evidence="1" id="KW-0812">Transmembrane</keyword>
<dbReference type="AlphaFoldDB" id="F9ERA1"/>
<feature type="transmembrane region" description="Helical" evidence="1">
    <location>
        <begin position="62"/>
        <end position="80"/>
    </location>
</feature>
<protein>
    <submittedName>
        <fullName evidence="2">Uncharacterized protein</fullName>
    </submittedName>
</protein>
<dbReference type="STRING" id="76859.RN98_05210"/>
<comment type="caution">
    <text evidence="2">The sequence shown here is derived from an EMBL/GenBank/DDBJ whole genome shotgun (WGS) entry which is preliminary data.</text>
</comment>
<keyword evidence="1" id="KW-0472">Membrane</keyword>
<feature type="transmembrane region" description="Helical" evidence="1">
    <location>
        <begin position="9"/>
        <end position="27"/>
    </location>
</feature>
<feature type="transmembrane region" description="Helical" evidence="1">
    <location>
        <begin position="33"/>
        <end position="50"/>
    </location>
</feature>
<organism evidence="2 3">
    <name type="scientific">Fusobacterium animalis ATCC 51191</name>
    <dbReference type="NCBI Taxonomy" id="997347"/>
    <lineage>
        <taxon>Bacteria</taxon>
        <taxon>Fusobacteriati</taxon>
        <taxon>Fusobacteriota</taxon>
        <taxon>Fusobacteriia</taxon>
        <taxon>Fusobacteriales</taxon>
        <taxon>Fusobacteriaceae</taxon>
        <taxon>Fusobacterium</taxon>
    </lineage>
</organism>
<keyword evidence="1" id="KW-1133">Transmembrane helix</keyword>
<keyword evidence="3" id="KW-1185">Reference proteome</keyword>
<feature type="non-terminal residue" evidence="2">
    <location>
        <position position="170"/>
    </location>
</feature>
<gene>
    <name evidence="2" type="ORF">HMPREF9094_2456</name>
</gene>
<evidence type="ECO:0000313" key="3">
    <source>
        <dbReference type="Proteomes" id="UP000005392"/>
    </source>
</evidence>
<reference evidence="2 3" key="1">
    <citation type="submission" date="2011-05" db="EMBL/GenBank/DDBJ databases">
        <authorList>
            <person name="Muzny D."/>
            <person name="Qin X."/>
            <person name="Deng J."/>
            <person name="Jiang H."/>
            <person name="Liu Y."/>
            <person name="Qu J."/>
            <person name="Song X.-Z."/>
            <person name="Zhang L."/>
            <person name="Thornton R."/>
            <person name="Coyle M."/>
            <person name="Francisco L."/>
            <person name="Jackson L."/>
            <person name="Javaid M."/>
            <person name="Korchina V."/>
            <person name="Kovar C."/>
            <person name="Mata R."/>
            <person name="Mathew T."/>
            <person name="Ngo R."/>
            <person name="Nguyen L."/>
            <person name="Nguyen N."/>
            <person name="Okwuonu G."/>
            <person name="Ongeri F."/>
            <person name="Pham C."/>
            <person name="Simmons D."/>
            <person name="Wilczek-Boney K."/>
            <person name="Hale W."/>
            <person name="Jakkamsetti A."/>
            <person name="Pham P."/>
            <person name="Ruth R."/>
            <person name="San Lucas F."/>
            <person name="Warren J."/>
            <person name="Zhang J."/>
            <person name="Zhao Z."/>
            <person name="Zhou C."/>
            <person name="Zhu D."/>
            <person name="Lee S."/>
            <person name="Bess C."/>
            <person name="Blankenburg K."/>
            <person name="Forbes L."/>
            <person name="Fu Q."/>
            <person name="Gubbala S."/>
            <person name="Hirani K."/>
            <person name="Jayaseelan J.C."/>
            <person name="Lara F."/>
            <person name="Munidasa M."/>
            <person name="Palculict T."/>
            <person name="Patil S."/>
            <person name="Pu L.-L."/>
            <person name="Saada N."/>
            <person name="Tang L."/>
            <person name="Weissenberger G."/>
            <person name="Zhu Y."/>
            <person name="Hemphill L."/>
            <person name="Shang Y."/>
            <person name="Youmans B."/>
            <person name="Ayvaz T."/>
            <person name="Ross M."/>
            <person name="Santibanez J."/>
            <person name="Aqrawi P."/>
            <person name="Gross S."/>
            <person name="Joshi V."/>
            <person name="Fowler G."/>
            <person name="Nazareth L."/>
            <person name="Reid J."/>
            <person name="Worley K."/>
            <person name="Petrosino J."/>
            <person name="Highlander S."/>
            <person name="Gibbs R."/>
        </authorList>
    </citation>
    <scope>NUCLEOTIDE SEQUENCE [LARGE SCALE GENOMIC DNA]</scope>
    <source>
        <strain evidence="2 3">ATCC 51191</strain>
    </source>
</reference>
<dbReference type="HOGENOM" id="CLU_1573956_0_0_0"/>
<dbReference type="EMBL" id="AFQD01000532">
    <property type="protein sequence ID" value="EGQ77919.1"/>
    <property type="molecule type" value="Genomic_DNA"/>
</dbReference>